<feature type="region of interest" description="Disordered" evidence="6">
    <location>
        <begin position="264"/>
        <end position="366"/>
    </location>
</feature>
<dbReference type="PANTHER" id="PTHR45909:SF1">
    <property type="entry name" value="ADP-RIBOSYLATION FACTOR-RELATED PROTEIN 1"/>
    <property type="match status" value="1"/>
</dbReference>
<dbReference type="SMART" id="SM00178">
    <property type="entry name" value="SAR"/>
    <property type="match status" value="1"/>
</dbReference>
<dbReference type="GO" id="GO:0005794">
    <property type="term" value="C:Golgi apparatus"/>
    <property type="evidence" value="ECO:0007669"/>
    <property type="project" value="TreeGrafter"/>
</dbReference>
<dbReference type="Gene3D" id="3.40.50.300">
    <property type="entry name" value="P-loop containing nucleotide triphosphate hydrolases"/>
    <property type="match status" value="1"/>
</dbReference>
<evidence type="ECO:0000313" key="8">
    <source>
        <dbReference type="Proteomes" id="UP000383932"/>
    </source>
</evidence>
<dbReference type="InterPro" id="IPR027417">
    <property type="entry name" value="P-loop_NTPase"/>
</dbReference>
<evidence type="ECO:0000256" key="6">
    <source>
        <dbReference type="SAM" id="MobiDB-lite"/>
    </source>
</evidence>
<reference evidence="7 8" key="1">
    <citation type="journal article" date="2019" name="Fungal Biol. Biotechnol.">
        <title>Draft genome sequence of fastidious pathogen Ceratobasidium theobromae, which causes vascular-streak dieback in Theobroma cacao.</title>
        <authorList>
            <person name="Ali S.S."/>
            <person name="Asman A."/>
            <person name="Shao J."/>
            <person name="Firmansyah A.P."/>
            <person name="Susilo A.W."/>
            <person name="Rosmana A."/>
            <person name="McMahon P."/>
            <person name="Junaid M."/>
            <person name="Guest D."/>
            <person name="Kheng T.Y."/>
            <person name="Meinhardt L.W."/>
            <person name="Bailey B.A."/>
        </authorList>
    </citation>
    <scope>NUCLEOTIDE SEQUENCE [LARGE SCALE GENOMIC DNA]</scope>
    <source>
        <strain evidence="7 8">CT2</strain>
    </source>
</reference>
<feature type="binding site" evidence="3">
    <location>
        <begin position="417"/>
        <end position="424"/>
    </location>
    <ligand>
        <name>GTP</name>
        <dbReference type="ChEBI" id="CHEBI:37565"/>
    </ligand>
</feature>
<dbReference type="FunFam" id="3.40.50.300:FF:001692">
    <property type="entry name" value="Unplaced genomic scaffold supercont2.18, whole genome shotgun sequence"/>
    <property type="match status" value="1"/>
</dbReference>
<dbReference type="OrthoDB" id="414781at2759"/>
<evidence type="ECO:0000256" key="2">
    <source>
        <dbReference type="ARBA" id="ARBA00023134"/>
    </source>
</evidence>
<dbReference type="InterPro" id="IPR013960">
    <property type="entry name" value="DASH_Duo1"/>
</dbReference>
<dbReference type="GO" id="GO:0043001">
    <property type="term" value="P:Golgi to plasma membrane protein transport"/>
    <property type="evidence" value="ECO:0007669"/>
    <property type="project" value="TreeGrafter"/>
</dbReference>
<keyword evidence="2 3" id="KW-0342">GTP-binding</keyword>
<gene>
    <name evidence="7" type="ORF">CTheo_5291</name>
</gene>
<dbReference type="SUPFAM" id="SSF52540">
    <property type="entry name" value="P-loop containing nucleoside triphosphate hydrolases"/>
    <property type="match status" value="1"/>
</dbReference>
<dbReference type="Pfam" id="PF00025">
    <property type="entry name" value="Arf"/>
    <property type="match status" value="1"/>
</dbReference>
<feature type="compositionally biased region" description="Low complexity" evidence="6">
    <location>
        <begin position="300"/>
        <end position="329"/>
    </location>
</feature>
<feature type="binding site" evidence="3">
    <location>
        <begin position="526"/>
        <end position="529"/>
    </location>
    <ligand>
        <name>GTP</name>
        <dbReference type="ChEBI" id="CHEBI:37565"/>
    </ligand>
</feature>
<feature type="compositionally biased region" description="Basic and acidic residues" evidence="6">
    <location>
        <begin position="60"/>
        <end position="70"/>
    </location>
</feature>
<sequence length="605" mass="67126">MSQQRKQPESPSFAIPRSGAIPSIFDLSSLPSDTPRGRGTGHGGDDLSLSDLSLANAREPTGHEKAKTEWDYDDEEDYEPNPPFMLLNESPAPRRVAPEPDDREQSQLQEEDEELAEDEGDMTMSQLGVGSRHNESVIDEGDMSIHTPRRNTRDMPESPPPSVYSRSRTAAEKREEQLHAALFQLRKMNAVFGDYVAALEAVDANTERLERQVERTNEILDRYVKMLGQQEQIAKLVLDEEWRGGEADEHIIQERIELQARLERERKEREERERREREEREREEAERALAEQEARERAAKAGSTGRARGTRGTTTRGAARGRASVTTGTAGTGAGKGTAARPPSAIGASKIGRPSSVASARGSAPRAPVHVTGFTFSFTTTADAPPSTHLLQIMYHLLKGLHAHLTRKDEFSVLILGLDNAGKTTFLEKTKSLYNNTPGLPPDKIGPTVGQNMGKITLPSATMQFFDLGGQRDIRTIWSKYYDDCHAVIYMIDAADRDRLWDGWEVFESVLAHPQILDVPLLLLANKQDAPNSLSVNDVRSSYEAWWQSRRAEGEDSSEGVITGEDHRAASLDVMGVSALEGTGIRDAIDWVFIRVQTARPRGGE</sequence>
<evidence type="ECO:0000256" key="3">
    <source>
        <dbReference type="PIRSR" id="PIRSR606689-1"/>
    </source>
</evidence>
<dbReference type="InterPro" id="IPR006689">
    <property type="entry name" value="Small_GTPase_ARF/SAR"/>
</dbReference>
<dbReference type="Pfam" id="PF08651">
    <property type="entry name" value="DASH_Duo1"/>
    <property type="match status" value="1"/>
</dbReference>
<dbReference type="InterPro" id="IPR024156">
    <property type="entry name" value="Small_GTPase_ARF"/>
</dbReference>
<feature type="binding site" evidence="3">
    <location>
        <position position="470"/>
    </location>
    <ligand>
        <name>GTP</name>
        <dbReference type="ChEBI" id="CHEBI:37565"/>
    </ligand>
</feature>
<proteinExistence type="predicted"/>
<dbReference type="InterPro" id="IPR005225">
    <property type="entry name" value="Small_GTP-bd"/>
</dbReference>
<keyword evidence="8" id="KW-1185">Reference proteome</keyword>
<evidence type="ECO:0000313" key="7">
    <source>
        <dbReference type="EMBL" id="KAB5591249.1"/>
    </source>
</evidence>
<organism evidence="7 8">
    <name type="scientific">Ceratobasidium theobromae</name>
    <dbReference type="NCBI Taxonomy" id="1582974"/>
    <lineage>
        <taxon>Eukaryota</taxon>
        <taxon>Fungi</taxon>
        <taxon>Dikarya</taxon>
        <taxon>Basidiomycota</taxon>
        <taxon>Agaricomycotina</taxon>
        <taxon>Agaricomycetes</taxon>
        <taxon>Cantharellales</taxon>
        <taxon>Ceratobasidiaceae</taxon>
        <taxon>Ceratobasidium</taxon>
    </lineage>
</organism>
<dbReference type="PANTHER" id="PTHR45909">
    <property type="entry name" value="ADP-RIBOSYLATION FACTOR-RELATED PROTEIN 1"/>
    <property type="match status" value="1"/>
</dbReference>
<dbReference type="NCBIfam" id="TIGR00231">
    <property type="entry name" value="small_GTP"/>
    <property type="match status" value="1"/>
</dbReference>
<dbReference type="PROSITE" id="PS51417">
    <property type="entry name" value="ARF"/>
    <property type="match status" value="1"/>
</dbReference>
<feature type="binding site" evidence="4">
    <location>
        <position position="448"/>
    </location>
    <ligand>
        <name>Mg(2+)</name>
        <dbReference type="ChEBI" id="CHEBI:18420"/>
    </ligand>
</feature>
<dbReference type="GO" id="GO:0072686">
    <property type="term" value="C:mitotic spindle"/>
    <property type="evidence" value="ECO:0007669"/>
    <property type="project" value="InterPro"/>
</dbReference>
<dbReference type="CDD" id="cd04160">
    <property type="entry name" value="Arfrp1"/>
    <property type="match status" value="1"/>
</dbReference>
<dbReference type="GO" id="GO:0042729">
    <property type="term" value="C:DASH complex"/>
    <property type="evidence" value="ECO:0007669"/>
    <property type="project" value="InterPro"/>
</dbReference>
<evidence type="ECO:0000256" key="1">
    <source>
        <dbReference type="ARBA" id="ARBA00022741"/>
    </source>
</evidence>
<dbReference type="GO" id="GO:0003924">
    <property type="term" value="F:GTPase activity"/>
    <property type="evidence" value="ECO:0007669"/>
    <property type="project" value="InterPro"/>
</dbReference>
<keyword evidence="4" id="KW-0479">Metal-binding</keyword>
<comment type="caution">
    <text evidence="7">The sequence shown here is derived from an EMBL/GenBank/DDBJ whole genome shotgun (WGS) entry which is preliminary data.</text>
</comment>
<accession>A0A5N5QHZ4</accession>
<name>A0A5N5QHZ4_9AGAM</name>
<dbReference type="GO" id="GO:0034067">
    <property type="term" value="P:protein localization to Golgi apparatus"/>
    <property type="evidence" value="ECO:0007669"/>
    <property type="project" value="TreeGrafter"/>
</dbReference>
<protein>
    <submittedName>
        <fullName evidence="7">ADP-ribosylation factor-related protein 1</fullName>
    </submittedName>
</protein>
<dbReference type="GO" id="GO:0006886">
    <property type="term" value="P:intracellular protein transport"/>
    <property type="evidence" value="ECO:0007669"/>
    <property type="project" value="TreeGrafter"/>
</dbReference>
<feature type="region of interest" description="Disordered" evidence="6">
    <location>
        <begin position="1"/>
        <end position="132"/>
    </location>
</feature>
<dbReference type="EMBL" id="SSOP01000114">
    <property type="protein sequence ID" value="KAB5591249.1"/>
    <property type="molecule type" value="Genomic_DNA"/>
</dbReference>
<keyword evidence="4" id="KW-0460">Magnesium</keyword>
<dbReference type="Proteomes" id="UP000383932">
    <property type="component" value="Unassembled WGS sequence"/>
</dbReference>
<dbReference type="GO" id="GO:0046872">
    <property type="term" value="F:metal ion binding"/>
    <property type="evidence" value="ECO:0007669"/>
    <property type="project" value="UniProtKB-KW"/>
</dbReference>
<feature type="binding site" evidence="4">
    <location>
        <position position="424"/>
    </location>
    <ligand>
        <name>Mg(2+)</name>
        <dbReference type="ChEBI" id="CHEBI:18420"/>
    </ligand>
</feature>
<keyword evidence="5" id="KW-0175">Coiled coil</keyword>
<feature type="compositionally biased region" description="Basic and acidic residues" evidence="6">
    <location>
        <begin position="96"/>
        <end position="105"/>
    </location>
</feature>
<feature type="compositionally biased region" description="Basic and acidic residues" evidence="6">
    <location>
        <begin position="264"/>
        <end position="299"/>
    </location>
</feature>
<keyword evidence="1 3" id="KW-0547">Nucleotide-binding</keyword>
<dbReference type="GO" id="GO:0000278">
    <property type="term" value="P:mitotic cell cycle"/>
    <property type="evidence" value="ECO:0007669"/>
    <property type="project" value="InterPro"/>
</dbReference>
<feature type="coiled-coil region" evidence="5">
    <location>
        <begin position="199"/>
        <end position="226"/>
    </location>
</feature>
<dbReference type="SMART" id="SM00177">
    <property type="entry name" value="ARF"/>
    <property type="match status" value="1"/>
</dbReference>
<evidence type="ECO:0000256" key="5">
    <source>
        <dbReference type="SAM" id="Coils"/>
    </source>
</evidence>
<dbReference type="PRINTS" id="PR00328">
    <property type="entry name" value="SAR1GTPBP"/>
</dbReference>
<feature type="region of interest" description="Disordered" evidence="6">
    <location>
        <begin position="144"/>
        <end position="165"/>
    </location>
</feature>
<dbReference type="AlphaFoldDB" id="A0A5N5QHZ4"/>
<evidence type="ECO:0000256" key="4">
    <source>
        <dbReference type="PIRSR" id="PIRSR606689-2"/>
    </source>
</evidence>
<feature type="compositionally biased region" description="Acidic residues" evidence="6">
    <location>
        <begin position="109"/>
        <end position="121"/>
    </location>
</feature>
<dbReference type="GO" id="GO:0005525">
    <property type="term" value="F:GTP binding"/>
    <property type="evidence" value="ECO:0007669"/>
    <property type="project" value="UniProtKB-KW"/>
</dbReference>